<dbReference type="InterPro" id="IPR011704">
    <property type="entry name" value="ATPase_dyneun-rel_AAA"/>
</dbReference>
<proteinExistence type="predicted"/>
<dbReference type="InterPro" id="IPR052934">
    <property type="entry name" value="Methyl-DNA_Rec/Restrict_Enz"/>
</dbReference>
<organism evidence="2 3">
    <name type="scientific">Photobacterium phosphoreum</name>
    <dbReference type="NCBI Taxonomy" id="659"/>
    <lineage>
        <taxon>Bacteria</taxon>
        <taxon>Pseudomonadati</taxon>
        <taxon>Pseudomonadota</taxon>
        <taxon>Gammaproteobacteria</taxon>
        <taxon>Vibrionales</taxon>
        <taxon>Vibrionaceae</taxon>
        <taxon>Photobacterium</taxon>
    </lineage>
</organism>
<dbReference type="Gene3D" id="3.40.50.300">
    <property type="entry name" value="P-loop containing nucleotide triphosphate hydrolases"/>
    <property type="match status" value="1"/>
</dbReference>
<dbReference type="PANTHER" id="PTHR37291:SF1">
    <property type="entry name" value="TYPE IV METHYL-DIRECTED RESTRICTION ENZYME ECOKMCRB SUBUNIT"/>
    <property type="match status" value="1"/>
</dbReference>
<accession>A0AAW4ZRK6</accession>
<dbReference type="RefSeq" id="WP_232580824.1">
    <property type="nucleotide sequence ID" value="NZ_WMCP01000003.1"/>
</dbReference>
<dbReference type="PANTHER" id="PTHR37291">
    <property type="entry name" value="5-METHYLCYTOSINE-SPECIFIC RESTRICTION ENZYME B"/>
    <property type="match status" value="1"/>
</dbReference>
<dbReference type="InterPro" id="IPR027417">
    <property type="entry name" value="P-loop_NTPase"/>
</dbReference>
<protein>
    <submittedName>
        <fullName evidence="2">AAA domain-containing protein</fullName>
    </submittedName>
</protein>
<evidence type="ECO:0000313" key="2">
    <source>
        <dbReference type="EMBL" id="MCF2301028.1"/>
    </source>
</evidence>
<dbReference type="EMBL" id="WMCP01000003">
    <property type="protein sequence ID" value="MCF2301028.1"/>
    <property type="molecule type" value="Genomic_DNA"/>
</dbReference>
<dbReference type="Pfam" id="PF07728">
    <property type="entry name" value="AAA_5"/>
    <property type="match status" value="1"/>
</dbReference>
<name>A0AAW4ZRK6_PHOPO</name>
<dbReference type="GO" id="GO:0016887">
    <property type="term" value="F:ATP hydrolysis activity"/>
    <property type="evidence" value="ECO:0007669"/>
    <property type="project" value="InterPro"/>
</dbReference>
<dbReference type="GO" id="GO:0005524">
    <property type="term" value="F:ATP binding"/>
    <property type="evidence" value="ECO:0007669"/>
    <property type="project" value="InterPro"/>
</dbReference>
<feature type="domain" description="ATPase dynein-related AAA" evidence="1">
    <location>
        <begin position="163"/>
        <end position="325"/>
    </location>
</feature>
<evidence type="ECO:0000313" key="3">
    <source>
        <dbReference type="Proteomes" id="UP000813876"/>
    </source>
</evidence>
<gene>
    <name evidence="2" type="ORF">GLP33_04695</name>
</gene>
<comment type="caution">
    <text evidence="2">The sequence shown here is derived from an EMBL/GenBank/DDBJ whole genome shotgun (WGS) entry which is preliminary data.</text>
</comment>
<dbReference type="Proteomes" id="UP000813876">
    <property type="component" value="Unassembled WGS sequence"/>
</dbReference>
<reference evidence="2" key="1">
    <citation type="submission" date="2019-11" db="EMBL/GenBank/DDBJ databases">
        <title>Comparative genomics of photobacteria reveal adaptation to distinct habitats.</title>
        <authorList>
            <person name="Fuertes-Perez S."/>
            <person name="Hilgarth M."/>
            <person name="Vogel R.F."/>
        </authorList>
    </citation>
    <scope>NUCLEOTIDE SEQUENCE</scope>
    <source>
        <strain evidence="2">TMW2.2145</strain>
    </source>
</reference>
<dbReference type="AlphaFoldDB" id="A0AAW4ZRK6"/>
<evidence type="ECO:0000259" key="1">
    <source>
        <dbReference type="Pfam" id="PF07728"/>
    </source>
</evidence>
<sequence>MSPNTLSSFVKKCSDIESGMSLTYGEISPSFIFSNTGKGGNPKYFSISLIQLIDVLTDIKQNLPVFLKHINYIEKDWRDLFSTYIKDPVVNALSTVQTLPLFALINKIIYQLNNLSNYKEKEIQLSDEYLAIAIDYLSSQKCNITEIRELKNSSGNNFHSTNIIYYGAPGTGKSYSISQGKDENYFTRTVFHPDTQYSDFIGCLKPIMNNNSVGYQFRPGPFTIAIIKAISDPSSEYFLVIEEINRAAAAAVFGEIFQLLDRDENGESSYPIDVSDPDLLAYLNEKTLNKFSTGKLKIPSNLSLLATMNSSDQAVMPMDTAFKRRWQFKYLQIDYSKASKGTLNIPIESAGNITIQPIEWSILAMVINKHLATERIPEDRLLGHRFISETELQKDPDNTLKGKLLMYLWDDVLRHSQKTIIFKDEVIIHGQSVELINFSQLINAFEQGSTVFNNAIEESLLSKMAESVDTKTYLEYE</sequence>
<dbReference type="SUPFAM" id="SSF52540">
    <property type="entry name" value="P-loop containing nucleoside triphosphate hydrolases"/>
    <property type="match status" value="1"/>
</dbReference>